<evidence type="ECO:0000313" key="3">
    <source>
        <dbReference type="EMBL" id="MFC7380882.1"/>
    </source>
</evidence>
<proteinExistence type="predicted"/>
<evidence type="ECO:0000313" key="4">
    <source>
        <dbReference type="Proteomes" id="UP001596496"/>
    </source>
</evidence>
<reference evidence="4" key="1">
    <citation type="journal article" date="2019" name="Int. J. Syst. Evol. Microbiol.">
        <title>The Global Catalogue of Microorganisms (GCM) 10K type strain sequencing project: providing services to taxonomists for standard genome sequencing and annotation.</title>
        <authorList>
            <consortium name="The Broad Institute Genomics Platform"/>
            <consortium name="The Broad Institute Genome Sequencing Center for Infectious Disease"/>
            <person name="Wu L."/>
            <person name="Ma J."/>
        </authorList>
    </citation>
    <scope>NUCLEOTIDE SEQUENCE [LARGE SCALE GENOMIC DNA]</scope>
    <source>
        <strain evidence="4">CECT 7649</strain>
    </source>
</reference>
<accession>A0ABW2NTY9</accession>
<keyword evidence="4" id="KW-1185">Reference proteome</keyword>
<dbReference type="EMBL" id="JBHTCG010000001">
    <property type="protein sequence ID" value="MFC7380882.1"/>
    <property type="molecule type" value="Genomic_DNA"/>
</dbReference>
<name>A0ABW2NTY9_9ACTN</name>
<sequence length="177" mass="20189">MDRRRRRRKVILLLLAGFLVFQGVYVWAATSLPWGWTRTIVAAAAAFISMSFSYVSLEFRRRERLKQAADAPDVRLKRRIESVNAAFTEAAKLMDDLRRDLAAQQAARDAILAQAAEQHQLLEVNREQAEKIRKILVGETKATIRAERRREWGFFLAGLLASAMISIPIGIWVNHIS</sequence>
<evidence type="ECO:0000256" key="2">
    <source>
        <dbReference type="SAM" id="Phobius"/>
    </source>
</evidence>
<keyword evidence="2" id="KW-0472">Membrane</keyword>
<keyword evidence="2" id="KW-0812">Transmembrane</keyword>
<feature type="coiled-coil region" evidence="1">
    <location>
        <begin position="94"/>
        <end position="132"/>
    </location>
</feature>
<dbReference type="RefSeq" id="WP_380823869.1">
    <property type="nucleotide sequence ID" value="NZ_JBHTCG010000001.1"/>
</dbReference>
<keyword evidence="2" id="KW-1133">Transmembrane helix</keyword>
<organism evidence="3 4">
    <name type="scientific">Sphaerisporangium rhizosphaerae</name>
    <dbReference type="NCBI Taxonomy" id="2269375"/>
    <lineage>
        <taxon>Bacteria</taxon>
        <taxon>Bacillati</taxon>
        <taxon>Actinomycetota</taxon>
        <taxon>Actinomycetes</taxon>
        <taxon>Streptosporangiales</taxon>
        <taxon>Streptosporangiaceae</taxon>
        <taxon>Sphaerisporangium</taxon>
    </lineage>
</organism>
<dbReference type="Proteomes" id="UP001596496">
    <property type="component" value="Unassembled WGS sequence"/>
</dbReference>
<protein>
    <submittedName>
        <fullName evidence="3">Uncharacterized protein</fullName>
    </submittedName>
</protein>
<comment type="caution">
    <text evidence="3">The sequence shown here is derived from an EMBL/GenBank/DDBJ whole genome shotgun (WGS) entry which is preliminary data.</text>
</comment>
<evidence type="ECO:0000256" key="1">
    <source>
        <dbReference type="SAM" id="Coils"/>
    </source>
</evidence>
<feature type="transmembrane region" description="Helical" evidence="2">
    <location>
        <begin position="152"/>
        <end position="173"/>
    </location>
</feature>
<keyword evidence="1" id="KW-0175">Coiled coil</keyword>
<gene>
    <name evidence="3" type="ORF">ACFQSB_01610</name>
</gene>
<feature type="transmembrane region" description="Helical" evidence="2">
    <location>
        <begin position="38"/>
        <end position="57"/>
    </location>
</feature>